<accession>A0A430ABH0</accession>
<evidence type="ECO:0000313" key="3">
    <source>
        <dbReference type="Proteomes" id="UP000287101"/>
    </source>
</evidence>
<keyword evidence="1" id="KW-0472">Membrane</keyword>
<protein>
    <recommendedName>
        <fullName evidence="4">DUF3899 domain-containing protein</fullName>
    </recommendedName>
</protein>
<reference evidence="2 3" key="1">
    <citation type="submission" date="2017-05" db="EMBL/GenBank/DDBJ databases">
        <title>Vagococcus spp. assemblies.</title>
        <authorList>
            <person name="Gulvik C.A."/>
        </authorList>
    </citation>
    <scope>NUCLEOTIDE SEQUENCE [LARGE SCALE GENOMIC DNA]</scope>
    <source>
        <strain evidence="2 3">CCUG 41755</strain>
    </source>
</reference>
<feature type="transmembrane region" description="Helical" evidence="1">
    <location>
        <begin position="65"/>
        <end position="86"/>
    </location>
</feature>
<gene>
    <name evidence="2" type="ORF">CBF31_00815</name>
</gene>
<dbReference type="OrthoDB" id="2195008at2"/>
<evidence type="ECO:0000256" key="1">
    <source>
        <dbReference type="SAM" id="Phobius"/>
    </source>
</evidence>
<dbReference type="AlphaFoldDB" id="A0A430ABH0"/>
<evidence type="ECO:0000313" key="2">
    <source>
        <dbReference type="EMBL" id="RSU04589.1"/>
    </source>
</evidence>
<feature type="transmembrane region" description="Helical" evidence="1">
    <location>
        <begin position="6"/>
        <end position="35"/>
    </location>
</feature>
<sequence length="87" mass="10181">MTTETITTLLITLLLISGVFTLIAFVTTLTGGLFFSRTPDRFKRDLNDPRYDSEKRIGLRFSKFIFTYITPFFIAALILLIFFYFFM</sequence>
<comment type="caution">
    <text evidence="2">The sequence shown here is derived from an EMBL/GenBank/DDBJ whole genome shotgun (WGS) entry which is preliminary data.</text>
</comment>
<name>A0A430ABH0_9ENTE</name>
<organism evidence="2 3">
    <name type="scientific">Vagococcus fessus</name>
    <dbReference type="NCBI Taxonomy" id="120370"/>
    <lineage>
        <taxon>Bacteria</taxon>
        <taxon>Bacillati</taxon>
        <taxon>Bacillota</taxon>
        <taxon>Bacilli</taxon>
        <taxon>Lactobacillales</taxon>
        <taxon>Enterococcaceae</taxon>
        <taxon>Vagococcus</taxon>
    </lineage>
</organism>
<keyword evidence="1" id="KW-1133">Transmembrane helix</keyword>
<proteinExistence type="predicted"/>
<keyword evidence="1" id="KW-0812">Transmembrane</keyword>
<keyword evidence="3" id="KW-1185">Reference proteome</keyword>
<dbReference type="Proteomes" id="UP000287101">
    <property type="component" value="Unassembled WGS sequence"/>
</dbReference>
<dbReference type="EMBL" id="NGJY01000001">
    <property type="protein sequence ID" value="RSU04589.1"/>
    <property type="molecule type" value="Genomic_DNA"/>
</dbReference>
<evidence type="ECO:0008006" key="4">
    <source>
        <dbReference type="Google" id="ProtNLM"/>
    </source>
</evidence>